<comment type="similarity">
    <text evidence="1 3">Belongs to the UPP synthase family.</text>
</comment>
<dbReference type="CDD" id="cd00475">
    <property type="entry name" value="Cis_IPPS"/>
    <property type="match status" value="1"/>
</dbReference>
<evidence type="ECO:0000313" key="4">
    <source>
        <dbReference type="EMBL" id="KAJ1700345.1"/>
    </source>
</evidence>
<dbReference type="GO" id="GO:0045547">
    <property type="term" value="F:ditrans,polycis-polyprenyl diphosphate synthase [(2E,6E)-farnesyl diphosphate specific] activity"/>
    <property type="evidence" value="ECO:0007669"/>
    <property type="project" value="TreeGrafter"/>
</dbReference>
<dbReference type="InterPro" id="IPR001441">
    <property type="entry name" value="UPP_synth-like"/>
</dbReference>
<dbReference type="PANTHER" id="PTHR10291:SF43">
    <property type="entry name" value="DEHYDRODOLICHYL DIPHOSPHATE SYNTHASE COMPLEX SUBUNIT DHDDS"/>
    <property type="match status" value="1"/>
</dbReference>
<reference evidence="4" key="1">
    <citation type="journal article" date="2022" name="Cell">
        <title>Repeat-based holocentromeres influence genome architecture and karyotype evolution.</title>
        <authorList>
            <person name="Hofstatter P.G."/>
            <person name="Thangavel G."/>
            <person name="Lux T."/>
            <person name="Neumann P."/>
            <person name="Vondrak T."/>
            <person name="Novak P."/>
            <person name="Zhang M."/>
            <person name="Costa L."/>
            <person name="Castellani M."/>
            <person name="Scott A."/>
            <person name="Toegelov H."/>
            <person name="Fuchs J."/>
            <person name="Mata-Sucre Y."/>
            <person name="Dias Y."/>
            <person name="Vanzela A.L.L."/>
            <person name="Huettel B."/>
            <person name="Almeida C.C.S."/>
            <person name="Simkova H."/>
            <person name="Souza G."/>
            <person name="Pedrosa-Harand A."/>
            <person name="Macas J."/>
            <person name="Mayer K.F.X."/>
            <person name="Houben A."/>
            <person name="Marques A."/>
        </authorList>
    </citation>
    <scope>NUCLEOTIDE SEQUENCE</scope>
    <source>
        <strain evidence="4">RhyBre1mFocal</strain>
    </source>
</reference>
<dbReference type="AlphaFoldDB" id="A0A9Q0CUF9"/>
<protein>
    <recommendedName>
        <fullName evidence="3">Alkyl transferase</fullName>
        <ecNumber evidence="3">2.5.1.-</ecNumber>
    </recommendedName>
</protein>
<dbReference type="GO" id="GO:0016094">
    <property type="term" value="P:polyprenol biosynthetic process"/>
    <property type="evidence" value="ECO:0007669"/>
    <property type="project" value="TreeGrafter"/>
</dbReference>
<organism evidence="4 5">
    <name type="scientific">Rhynchospora breviuscula</name>
    <dbReference type="NCBI Taxonomy" id="2022672"/>
    <lineage>
        <taxon>Eukaryota</taxon>
        <taxon>Viridiplantae</taxon>
        <taxon>Streptophyta</taxon>
        <taxon>Embryophyta</taxon>
        <taxon>Tracheophyta</taxon>
        <taxon>Spermatophyta</taxon>
        <taxon>Magnoliopsida</taxon>
        <taxon>Liliopsida</taxon>
        <taxon>Poales</taxon>
        <taxon>Cyperaceae</taxon>
        <taxon>Cyperoideae</taxon>
        <taxon>Rhynchosporeae</taxon>
        <taxon>Rhynchospora</taxon>
    </lineage>
</organism>
<evidence type="ECO:0000256" key="2">
    <source>
        <dbReference type="ARBA" id="ARBA00022679"/>
    </source>
</evidence>
<comment type="caution">
    <text evidence="4">The sequence shown here is derived from an EMBL/GenBank/DDBJ whole genome shotgun (WGS) entry which is preliminary data.</text>
</comment>
<dbReference type="GO" id="GO:0005783">
    <property type="term" value="C:endoplasmic reticulum"/>
    <property type="evidence" value="ECO:0007669"/>
    <property type="project" value="TreeGrafter"/>
</dbReference>
<dbReference type="InterPro" id="IPR018520">
    <property type="entry name" value="UPP_synth-like_CS"/>
</dbReference>
<dbReference type="EMBL" id="JAMQYH010000001">
    <property type="protein sequence ID" value="KAJ1700345.1"/>
    <property type="molecule type" value="Genomic_DNA"/>
</dbReference>
<dbReference type="HAMAP" id="MF_01139">
    <property type="entry name" value="ISPT"/>
    <property type="match status" value="1"/>
</dbReference>
<dbReference type="PANTHER" id="PTHR10291">
    <property type="entry name" value="DEHYDRODOLICHYL DIPHOSPHATE SYNTHASE FAMILY MEMBER"/>
    <property type="match status" value="1"/>
</dbReference>
<dbReference type="SUPFAM" id="SSF64005">
    <property type="entry name" value="Undecaprenyl diphosphate synthase"/>
    <property type="match status" value="1"/>
</dbReference>
<dbReference type="Proteomes" id="UP001151287">
    <property type="component" value="Unassembled WGS sequence"/>
</dbReference>
<dbReference type="Gene3D" id="3.40.1180.10">
    <property type="entry name" value="Decaprenyl diphosphate synthase-like"/>
    <property type="match status" value="1"/>
</dbReference>
<dbReference type="EC" id="2.5.1.-" evidence="3"/>
<evidence type="ECO:0000256" key="1">
    <source>
        <dbReference type="ARBA" id="ARBA00005432"/>
    </source>
</evidence>
<sequence>MSTISERFFLLQSHLEKNCKSKISKITGYVSFTMRKFLFSVLSIGPIPAHVAFIMDGNRRFAKRHTLLQDSIDPASGHRLGFRSLISTIQYCYEMGMKCVTVYAFSIDNFKRSPQEVQLLMDLMREKIEEMSAEDGVLKSLDVKINFWGNLELLTEPTRLSAKRAMDTTMHNKGPVLSVCVAYTSTDEITHAIEASVRDLKGKDQVEVSDLERNLYSASYAEPDIIIRTSGETRLSNFLLWQSDFTHLQNPKQLWPEFSLRHLVLAVLDYQLVYAYLKKRKEEIEKNK</sequence>
<accession>A0A9Q0CUF9</accession>
<keyword evidence="5" id="KW-1185">Reference proteome</keyword>
<keyword evidence="2 3" id="KW-0808">Transferase</keyword>
<dbReference type="PROSITE" id="PS01066">
    <property type="entry name" value="UPP_SYNTHASE"/>
    <property type="match status" value="1"/>
</dbReference>
<gene>
    <name evidence="4" type="ORF">LUZ63_000124</name>
</gene>
<dbReference type="OrthoDB" id="4173905at2759"/>
<dbReference type="Pfam" id="PF01255">
    <property type="entry name" value="Prenyltransf"/>
    <property type="match status" value="1"/>
</dbReference>
<evidence type="ECO:0000256" key="3">
    <source>
        <dbReference type="RuleBase" id="RU363018"/>
    </source>
</evidence>
<evidence type="ECO:0000313" key="5">
    <source>
        <dbReference type="Proteomes" id="UP001151287"/>
    </source>
</evidence>
<name>A0A9Q0CUF9_9POAL</name>
<proteinExistence type="inferred from homology"/>
<dbReference type="NCBIfam" id="TIGR00055">
    <property type="entry name" value="uppS"/>
    <property type="match status" value="1"/>
</dbReference>
<dbReference type="InterPro" id="IPR036424">
    <property type="entry name" value="UPP_synth-like_sf"/>
</dbReference>